<dbReference type="RefSeq" id="WP_103003492.1">
    <property type="nucleotide sequence ID" value="NZ_NBAX01000006.1"/>
</dbReference>
<evidence type="ECO:0000313" key="2">
    <source>
        <dbReference type="Proteomes" id="UP000236634"/>
    </source>
</evidence>
<organism evidence="1 2">
    <name type="scientific">Hoylesella timonensis</name>
    <dbReference type="NCBI Taxonomy" id="386414"/>
    <lineage>
        <taxon>Bacteria</taxon>
        <taxon>Pseudomonadati</taxon>
        <taxon>Bacteroidota</taxon>
        <taxon>Bacteroidia</taxon>
        <taxon>Bacteroidales</taxon>
        <taxon>Prevotellaceae</taxon>
        <taxon>Hoylesella</taxon>
    </lineage>
</organism>
<evidence type="ECO:0000313" key="1">
    <source>
        <dbReference type="EMBL" id="PNP94070.1"/>
    </source>
</evidence>
<gene>
    <name evidence="1" type="ORF">BFS16_07775</name>
</gene>
<sequence length="166" mass="19750">MDNKNFTNQQHKHAQSKQDAQWSQVQSFVDGYRQAVLDFKAILQEQEGKGYKTLKDHLWNKVNEDFVTIETVKNYENSQRVPDNKTQMYHVRFVYDPTGTHQLYFDKDMPFIPVVGQKFYWKDWNDLDSAFIIGEVHLAFKDDGLHNFDGIWCWCDLATVKYMQLK</sequence>
<reference evidence="1 2" key="1">
    <citation type="submission" date="2017-03" db="EMBL/GenBank/DDBJ databases">
        <authorList>
            <person name="Afonso C.L."/>
            <person name="Miller P.J."/>
            <person name="Scott M.A."/>
            <person name="Spackman E."/>
            <person name="Goraichik I."/>
            <person name="Dimitrov K.M."/>
            <person name="Suarez D.L."/>
            <person name="Swayne D.E."/>
        </authorList>
    </citation>
    <scope>NUCLEOTIDE SEQUENCE [LARGE SCALE GENOMIC DNA]</scope>
    <source>
        <strain evidence="1 2">DNF00076</strain>
    </source>
</reference>
<comment type="caution">
    <text evidence="1">The sequence shown here is derived from an EMBL/GenBank/DDBJ whole genome shotgun (WGS) entry which is preliminary data.</text>
</comment>
<dbReference type="EMBL" id="NBAX01000006">
    <property type="protein sequence ID" value="PNP94070.1"/>
    <property type="molecule type" value="Genomic_DNA"/>
</dbReference>
<protein>
    <submittedName>
        <fullName evidence="1">Uncharacterized protein</fullName>
    </submittedName>
</protein>
<accession>A0A2K0XHR4</accession>
<dbReference type="Proteomes" id="UP000236634">
    <property type="component" value="Unassembled WGS sequence"/>
</dbReference>
<dbReference type="AlphaFoldDB" id="A0A2K0XHR4"/>
<name>A0A2K0XHR4_9BACT</name>
<proteinExistence type="predicted"/>